<evidence type="ECO:0000313" key="2">
    <source>
        <dbReference type="Proteomes" id="UP000323621"/>
    </source>
</evidence>
<protein>
    <recommendedName>
        <fullName evidence="3">ATP-binding protein</fullName>
    </recommendedName>
</protein>
<name>A0ABY3MEX9_9FLAO</name>
<sequence>MKTNLTYNPFSGLLAEDINAVLVPRFNMETLISKIKQPEELFTIEFLGKQGRGKTTHLRSVHQQLKGFPIVFLNAKSSASEVLNHTKEILFIDSIHHLKIKERLQLFKQKKTIVYTTHYTRKWECLIAKKKIYSLQFNGIEPETLQLILNKRLLLASPEGLECENLFSVKDSTVLIKKFKDNYRAIINHLYETYQ</sequence>
<evidence type="ECO:0008006" key="3">
    <source>
        <dbReference type="Google" id="ProtNLM"/>
    </source>
</evidence>
<evidence type="ECO:0000313" key="1">
    <source>
        <dbReference type="EMBL" id="TYC18104.1"/>
    </source>
</evidence>
<accession>A0ABY3MEX9</accession>
<dbReference type="SUPFAM" id="SSF52540">
    <property type="entry name" value="P-loop containing nucleoside triphosphate hydrolases"/>
    <property type="match status" value="1"/>
</dbReference>
<dbReference type="EMBL" id="VSKN01000001">
    <property type="protein sequence ID" value="TYC18104.1"/>
    <property type="molecule type" value="Genomic_DNA"/>
</dbReference>
<proteinExistence type="predicted"/>
<dbReference type="Proteomes" id="UP000323621">
    <property type="component" value="Unassembled WGS sequence"/>
</dbReference>
<reference evidence="1 2" key="1">
    <citation type="submission" date="2019-08" db="EMBL/GenBank/DDBJ databases">
        <title>Genomes of Antarctic Bizionia species.</title>
        <authorList>
            <person name="Bowman J.P."/>
        </authorList>
    </citation>
    <scope>NUCLEOTIDE SEQUENCE [LARGE SCALE GENOMIC DNA]</scope>
    <source>
        <strain evidence="1 2">IC164</strain>
    </source>
</reference>
<dbReference type="RefSeq" id="WP_148380238.1">
    <property type="nucleotide sequence ID" value="NZ_VSKN01000001.1"/>
</dbReference>
<organism evidence="1 2">
    <name type="scientific">Bizionia gelidisalsuginis</name>
    <dbReference type="NCBI Taxonomy" id="291188"/>
    <lineage>
        <taxon>Bacteria</taxon>
        <taxon>Pseudomonadati</taxon>
        <taxon>Bacteroidota</taxon>
        <taxon>Flavobacteriia</taxon>
        <taxon>Flavobacteriales</taxon>
        <taxon>Flavobacteriaceae</taxon>
        <taxon>Bizionia</taxon>
    </lineage>
</organism>
<keyword evidence="2" id="KW-1185">Reference proteome</keyword>
<comment type="caution">
    <text evidence="1">The sequence shown here is derived from an EMBL/GenBank/DDBJ whole genome shotgun (WGS) entry which is preliminary data.</text>
</comment>
<dbReference type="InterPro" id="IPR027417">
    <property type="entry name" value="P-loop_NTPase"/>
</dbReference>
<gene>
    <name evidence="1" type="ORF">ES677_01620</name>
</gene>